<dbReference type="GO" id="GO:0046872">
    <property type="term" value="F:metal ion binding"/>
    <property type="evidence" value="ECO:0007669"/>
    <property type="project" value="InterPro"/>
</dbReference>
<evidence type="ECO:0000313" key="2">
    <source>
        <dbReference type="EMBL" id="REG10438.1"/>
    </source>
</evidence>
<dbReference type="Pfam" id="PF00403">
    <property type="entry name" value="HMA"/>
    <property type="match status" value="1"/>
</dbReference>
<dbReference type="Proteomes" id="UP000256388">
    <property type="component" value="Unassembled WGS sequence"/>
</dbReference>
<dbReference type="InterPro" id="IPR036163">
    <property type="entry name" value="HMA_dom_sf"/>
</dbReference>
<dbReference type="EMBL" id="QUMS01000001">
    <property type="protein sequence ID" value="REG10438.1"/>
    <property type="molecule type" value="Genomic_DNA"/>
</dbReference>
<evidence type="ECO:0000259" key="1">
    <source>
        <dbReference type="PROSITE" id="PS50846"/>
    </source>
</evidence>
<gene>
    <name evidence="2" type="ORF">DFR64_0296</name>
</gene>
<reference evidence="2 3" key="1">
    <citation type="submission" date="2018-08" db="EMBL/GenBank/DDBJ databases">
        <title>Genomic Encyclopedia of Type Strains, Phase IV (KMG-IV): sequencing the most valuable type-strain genomes for metagenomic binning, comparative biology and taxonomic classification.</title>
        <authorList>
            <person name="Goeker M."/>
        </authorList>
    </citation>
    <scope>NUCLEOTIDE SEQUENCE [LARGE SCALE GENOMIC DNA]</scope>
    <source>
        <strain evidence="2 3">DSM 23923</strain>
    </source>
</reference>
<keyword evidence="3" id="KW-1185">Reference proteome</keyword>
<name>A0A347ZUJ3_9CHLR</name>
<accession>A0A347ZUJ3</accession>
<dbReference type="PROSITE" id="PS50846">
    <property type="entry name" value="HMA_2"/>
    <property type="match status" value="1"/>
</dbReference>
<protein>
    <submittedName>
        <fullName evidence="2">Copper chaperone CopZ</fullName>
    </submittedName>
</protein>
<dbReference type="Gene3D" id="3.30.70.100">
    <property type="match status" value="1"/>
</dbReference>
<proteinExistence type="predicted"/>
<evidence type="ECO:0000313" key="3">
    <source>
        <dbReference type="Proteomes" id="UP000256388"/>
    </source>
</evidence>
<dbReference type="InterPro" id="IPR006121">
    <property type="entry name" value="HMA_dom"/>
</dbReference>
<dbReference type="RefSeq" id="WP_116223620.1">
    <property type="nucleotide sequence ID" value="NZ_AP018437.1"/>
</dbReference>
<dbReference type="CDD" id="cd00371">
    <property type="entry name" value="HMA"/>
    <property type="match status" value="1"/>
</dbReference>
<feature type="domain" description="HMA" evidence="1">
    <location>
        <begin position="2"/>
        <end position="68"/>
    </location>
</feature>
<comment type="caution">
    <text evidence="2">The sequence shown here is derived from an EMBL/GenBank/DDBJ whole genome shotgun (WGS) entry which is preliminary data.</text>
</comment>
<dbReference type="OrthoDB" id="2721717at2"/>
<organism evidence="2 3">
    <name type="scientific">Pelolinea submarina</name>
    <dbReference type="NCBI Taxonomy" id="913107"/>
    <lineage>
        <taxon>Bacteria</taxon>
        <taxon>Bacillati</taxon>
        <taxon>Chloroflexota</taxon>
        <taxon>Anaerolineae</taxon>
        <taxon>Anaerolineales</taxon>
        <taxon>Anaerolineaceae</taxon>
        <taxon>Pelolinea</taxon>
    </lineage>
</organism>
<dbReference type="AlphaFoldDB" id="A0A347ZUJ3"/>
<sequence>MTKQLIHIKDMHCPACVIRLESLEDDVPGITCARASLRRQTLEVDFDEAVIPIEQVLNAVRDLGYQVDIHHT</sequence>
<dbReference type="SUPFAM" id="SSF55008">
    <property type="entry name" value="HMA, heavy metal-associated domain"/>
    <property type="match status" value="1"/>
</dbReference>